<dbReference type="InterPro" id="IPR007345">
    <property type="entry name" value="Polysacch_pyruvyl_Trfase"/>
</dbReference>
<dbReference type="RefSeq" id="WP_073010424.1">
    <property type="nucleotide sequence ID" value="NZ_FRBW01000001.1"/>
</dbReference>
<dbReference type="AlphaFoldDB" id="A0A1M7D4T7"/>
<keyword evidence="2" id="KW-0808">Transferase</keyword>
<gene>
    <name evidence="2" type="ORF">SAMN05444272_1371</name>
</gene>
<feature type="domain" description="Polysaccharide pyruvyl transferase" evidence="1">
    <location>
        <begin position="35"/>
        <end position="305"/>
    </location>
</feature>
<dbReference type="PANTHER" id="PTHR36836">
    <property type="entry name" value="COLANIC ACID BIOSYNTHESIS PROTEIN WCAK"/>
    <property type="match status" value="1"/>
</dbReference>
<name>A0A1M7D4T7_9HYPH</name>
<dbReference type="OrthoDB" id="2082405at2"/>
<protein>
    <submittedName>
        <fullName evidence="2">Polysaccharide pyruvyl transferase family protein WcaK</fullName>
    </submittedName>
</protein>
<evidence type="ECO:0000259" key="1">
    <source>
        <dbReference type="Pfam" id="PF04230"/>
    </source>
</evidence>
<dbReference type="Pfam" id="PF04230">
    <property type="entry name" value="PS_pyruv_trans"/>
    <property type="match status" value="1"/>
</dbReference>
<keyword evidence="3" id="KW-1185">Reference proteome</keyword>
<organism evidence="2 3">
    <name type="scientific">Roseibium suaedae</name>
    <dbReference type="NCBI Taxonomy" id="735517"/>
    <lineage>
        <taxon>Bacteria</taxon>
        <taxon>Pseudomonadati</taxon>
        <taxon>Pseudomonadota</taxon>
        <taxon>Alphaproteobacteria</taxon>
        <taxon>Hyphomicrobiales</taxon>
        <taxon>Stappiaceae</taxon>
        <taxon>Roseibium</taxon>
    </lineage>
</organism>
<evidence type="ECO:0000313" key="2">
    <source>
        <dbReference type="EMBL" id="SHL74506.1"/>
    </source>
</evidence>
<dbReference type="SUPFAM" id="SSF53756">
    <property type="entry name" value="UDP-Glycosyltransferase/glycogen phosphorylase"/>
    <property type="match status" value="1"/>
</dbReference>
<accession>A0A1M7D4T7</accession>
<evidence type="ECO:0000313" key="3">
    <source>
        <dbReference type="Proteomes" id="UP000186002"/>
    </source>
</evidence>
<sequence length="376" mass="41933">MRIAHVGAWGRNFGDFALQAGEMAVFSADAGEPLEFLQIHSQKTRFHPDLIDHINATCDLMVVGGGGLIFHRPEDSSRSGWQFDITLEDLERIKVPLAVYAIGYNAFHFDQLKLLPIAMQHLKAVQDKAFLFSVRNQGTKRALIRGGLDAERIEVIPDPGMYVPPVPFTLPKAKNGSLKIGINWAGDRPHFRFAEPWEQTRAQLVDAMCGAFEAVAEKHPDLQVYFLPHLEERIDSDVWPMFQERLGERVINLEDDASYIYPPSLTQVGFLADAYRQMDLAIGMRGHATIVPFGMNTPVLGLGSHDKVGFFLEEVGMLDNWLSNQTDAAAGGAEAIASKILQVLAERPDQKARMAGQFEICRSTTRGFHQRMFSGI</sequence>
<reference evidence="2 3" key="1">
    <citation type="submission" date="2016-11" db="EMBL/GenBank/DDBJ databases">
        <authorList>
            <person name="Jaros S."/>
            <person name="Januszkiewicz K."/>
            <person name="Wedrychowicz H."/>
        </authorList>
    </citation>
    <scope>NUCLEOTIDE SEQUENCE [LARGE SCALE GENOMIC DNA]</scope>
    <source>
        <strain evidence="2 3">DSM 22153</strain>
    </source>
</reference>
<dbReference type="PANTHER" id="PTHR36836:SF1">
    <property type="entry name" value="COLANIC ACID BIOSYNTHESIS PROTEIN WCAK"/>
    <property type="match status" value="1"/>
</dbReference>
<dbReference type="EMBL" id="FRBW01000001">
    <property type="protein sequence ID" value="SHL74506.1"/>
    <property type="molecule type" value="Genomic_DNA"/>
</dbReference>
<dbReference type="Proteomes" id="UP000186002">
    <property type="component" value="Unassembled WGS sequence"/>
</dbReference>
<proteinExistence type="predicted"/>
<dbReference type="STRING" id="735517.SAMN05444272_1371"/>
<dbReference type="GO" id="GO:0016740">
    <property type="term" value="F:transferase activity"/>
    <property type="evidence" value="ECO:0007669"/>
    <property type="project" value="UniProtKB-KW"/>
</dbReference>